<evidence type="ECO:0000259" key="3">
    <source>
        <dbReference type="Pfam" id="PF04321"/>
    </source>
</evidence>
<accession>A0A7X9FQN5</accession>
<gene>
    <name evidence="4" type="ORF">GYA55_02580</name>
</gene>
<dbReference type="PANTHER" id="PTHR10491:SF4">
    <property type="entry name" value="METHIONINE ADENOSYLTRANSFERASE 2 SUBUNIT BETA"/>
    <property type="match status" value="1"/>
</dbReference>
<dbReference type="GO" id="GO:0019305">
    <property type="term" value="P:dTDP-rhamnose biosynthetic process"/>
    <property type="evidence" value="ECO:0007669"/>
    <property type="project" value="TreeGrafter"/>
</dbReference>
<keyword evidence="2" id="KW-0560">Oxidoreductase</keyword>
<dbReference type="Pfam" id="PF04321">
    <property type="entry name" value="RmlD_sub_bind"/>
    <property type="match status" value="1"/>
</dbReference>
<comment type="caution">
    <text evidence="4">The sequence shown here is derived from an EMBL/GenBank/DDBJ whole genome shotgun (WGS) entry which is preliminary data.</text>
</comment>
<dbReference type="PANTHER" id="PTHR10491">
    <property type="entry name" value="DTDP-4-DEHYDRORHAMNOSE REDUCTASE"/>
    <property type="match status" value="1"/>
</dbReference>
<reference evidence="4 5" key="1">
    <citation type="journal article" date="2020" name="Biotechnol. Biofuels">
        <title>New insights from the biogas microbiome by comprehensive genome-resolved metagenomics of nearly 1600 species originating from multiple anaerobic digesters.</title>
        <authorList>
            <person name="Campanaro S."/>
            <person name="Treu L."/>
            <person name="Rodriguez-R L.M."/>
            <person name="Kovalovszki A."/>
            <person name="Ziels R.M."/>
            <person name="Maus I."/>
            <person name="Zhu X."/>
            <person name="Kougias P.G."/>
            <person name="Basile A."/>
            <person name="Luo G."/>
            <person name="Schluter A."/>
            <person name="Konstantinidis K.T."/>
            <person name="Angelidaki I."/>
        </authorList>
    </citation>
    <scope>NUCLEOTIDE SEQUENCE [LARGE SCALE GENOMIC DNA]</scope>
    <source>
        <strain evidence="4">AS27yjCOA_65</strain>
    </source>
</reference>
<dbReference type="InterPro" id="IPR005913">
    <property type="entry name" value="dTDP_dehydrorham_reduct"/>
</dbReference>
<dbReference type="SUPFAM" id="SSF51735">
    <property type="entry name" value="NAD(P)-binding Rossmann-fold domains"/>
    <property type="match status" value="1"/>
</dbReference>
<dbReference type="EMBL" id="JAAZON010000103">
    <property type="protein sequence ID" value="NMC62034.1"/>
    <property type="molecule type" value="Genomic_DNA"/>
</dbReference>
<evidence type="ECO:0000313" key="5">
    <source>
        <dbReference type="Proteomes" id="UP000524246"/>
    </source>
</evidence>
<feature type="domain" description="RmlD-like substrate binding" evidence="3">
    <location>
        <begin position="5"/>
        <end position="287"/>
    </location>
</feature>
<keyword evidence="2" id="KW-0521">NADP</keyword>
<evidence type="ECO:0000256" key="2">
    <source>
        <dbReference type="RuleBase" id="RU364082"/>
    </source>
</evidence>
<dbReference type="Proteomes" id="UP000524246">
    <property type="component" value="Unassembled WGS sequence"/>
</dbReference>
<evidence type="ECO:0000256" key="1">
    <source>
        <dbReference type="ARBA" id="ARBA00010944"/>
    </source>
</evidence>
<protein>
    <recommendedName>
        <fullName evidence="2">dTDP-4-dehydrorhamnose reductase</fullName>
        <ecNumber evidence="2">1.1.1.133</ecNumber>
    </recommendedName>
</protein>
<dbReference type="InterPro" id="IPR036291">
    <property type="entry name" value="NAD(P)-bd_dom_sf"/>
</dbReference>
<name>A0A7X9FQN5_9DELT</name>
<proteinExistence type="inferred from homology"/>
<dbReference type="Gene3D" id="3.40.50.720">
    <property type="entry name" value="NAD(P)-binding Rossmann-like Domain"/>
    <property type="match status" value="1"/>
</dbReference>
<dbReference type="GO" id="GO:0005829">
    <property type="term" value="C:cytosol"/>
    <property type="evidence" value="ECO:0007669"/>
    <property type="project" value="TreeGrafter"/>
</dbReference>
<dbReference type="AlphaFoldDB" id="A0A7X9FQN5"/>
<dbReference type="InterPro" id="IPR029903">
    <property type="entry name" value="RmlD-like-bd"/>
</dbReference>
<sequence>MKKTDVLVLGGTGMLGSMIVDFLTRCEELHVFATAQNVGSAAAHSKKIKNIEWKPLSIGDEDKTVQQLNALQKVSWIINAIGIIKPYIHDENPIEVETAIRGNSLFPYLLTKMAIQNSAKIIQIATDCVYSGSKGNYIESDKHDALDVYGKTKSLGEVCNPSVMNLRCSIIGPEHKNYLSLYEWFRKQPIDSTLSGFINHEWNGVTTLQFAKLCKGIITAGIDVPNLQHIVPEGRISKYELLKCFAENLGRRDLTIKSTEASTKIDRTLSTSNEALNQKLWELAGYVKRPPTVPEMVSELAEFDYRFTEA</sequence>
<dbReference type="EC" id="1.1.1.133" evidence="2"/>
<comment type="pathway">
    <text evidence="2">Carbohydrate biosynthesis; dTDP-L-rhamnose biosynthesis.</text>
</comment>
<organism evidence="4 5">
    <name type="scientific">SAR324 cluster bacterium</name>
    <dbReference type="NCBI Taxonomy" id="2024889"/>
    <lineage>
        <taxon>Bacteria</taxon>
        <taxon>Deltaproteobacteria</taxon>
        <taxon>SAR324 cluster</taxon>
    </lineage>
</organism>
<comment type="similarity">
    <text evidence="1 2">Belongs to the dTDP-4-dehydrorhamnose reductase family.</text>
</comment>
<evidence type="ECO:0000313" key="4">
    <source>
        <dbReference type="EMBL" id="NMC62034.1"/>
    </source>
</evidence>
<dbReference type="GO" id="GO:0008831">
    <property type="term" value="F:dTDP-4-dehydrorhamnose reductase activity"/>
    <property type="evidence" value="ECO:0007669"/>
    <property type="project" value="UniProtKB-EC"/>
</dbReference>
<comment type="function">
    <text evidence="2">Catalyzes the reduction of dTDP-6-deoxy-L-lyxo-4-hexulose to yield dTDP-L-rhamnose.</text>
</comment>